<gene>
    <name evidence="2" type="ORF">Cba03nite_08810</name>
</gene>
<name>A0A8J3J7G1_9ACTN</name>
<protein>
    <recommendedName>
        <fullName evidence="4">DUF2516 family protein</fullName>
    </recommendedName>
</protein>
<keyword evidence="3" id="KW-1185">Reference proteome</keyword>
<evidence type="ECO:0008006" key="4">
    <source>
        <dbReference type="Google" id="ProtNLM"/>
    </source>
</evidence>
<keyword evidence="1" id="KW-1133">Transmembrane helix</keyword>
<evidence type="ECO:0000313" key="3">
    <source>
        <dbReference type="Proteomes" id="UP000601223"/>
    </source>
</evidence>
<feature type="transmembrane region" description="Helical" evidence="1">
    <location>
        <begin position="7"/>
        <end position="26"/>
    </location>
</feature>
<evidence type="ECO:0000313" key="2">
    <source>
        <dbReference type="EMBL" id="GIF79532.1"/>
    </source>
</evidence>
<sequence length="94" mass="10618">MVFQIEAWIKVVMLFAFIALLLWAFVDCLLRRKDAFPAIGTMPKAGWLIVLLVAMLFVWLAQSSEFIAMAGGGLAAYYLLDVRRGLREVAEGHW</sequence>
<keyword evidence="1" id="KW-0472">Membrane</keyword>
<proteinExistence type="predicted"/>
<reference evidence="2 3" key="1">
    <citation type="submission" date="2021-01" db="EMBL/GenBank/DDBJ databases">
        <title>Whole genome shotgun sequence of Catellatospora bangladeshensis NBRC 107357.</title>
        <authorList>
            <person name="Komaki H."/>
            <person name="Tamura T."/>
        </authorList>
    </citation>
    <scope>NUCLEOTIDE SEQUENCE [LARGE SCALE GENOMIC DNA]</scope>
    <source>
        <strain evidence="2 3">NBRC 107357</strain>
    </source>
</reference>
<keyword evidence="1" id="KW-0812">Transmembrane</keyword>
<feature type="transmembrane region" description="Helical" evidence="1">
    <location>
        <begin position="46"/>
        <end position="79"/>
    </location>
</feature>
<comment type="caution">
    <text evidence="2">The sequence shown here is derived from an EMBL/GenBank/DDBJ whole genome shotgun (WGS) entry which is preliminary data.</text>
</comment>
<dbReference type="Pfam" id="PF10724">
    <property type="entry name" value="DUF2516"/>
    <property type="match status" value="1"/>
</dbReference>
<evidence type="ECO:0000256" key="1">
    <source>
        <dbReference type="SAM" id="Phobius"/>
    </source>
</evidence>
<dbReference type="Proteomes" id="UP000601223">
    <property type="component" value="Unassembled WGS sequence"/>
</dbReference>
<accession>A0A8J3J7G1</accession>
<dbReference type="EMBL" id="BONF01000005">
    <property type="protein sequence ID" value="GIF79532.1"/>
    <property type="molecule type" value="Genomic_DNA"/>
</dbReference>
<dbReference type="AlphaFoldDB" id="A0A8J3J7G1"/>
<organism evidence="2 3">
    <name type="scientific">Catellatospora bangladeshensis</name>
    <dbReference type="NCBI Taxonomy" id="310355"/>
    <lineage>
        <taxon>Bacteria</taxon>
        <taxon>Bacillati</taxon>
        <taxon>Actinomycetota</taxon>
        <taxon>Actinomycetes</taxon>
        <taxon>Micromonosporales</taxon>
        <taxon>Micromonosporaceae</taxon>
        <taxon>Catellatospora</taxon>
    </lineage>
</organism>
<dbReference type="InterPro" id="IPR019662">
    <property type="entry name" value="DUF2516"/>
</dbReference>
<dbReference type="RefSeq" id="WP_203742027.1">
    <property type="nucleotide sequence ID" value="NZ_BONF01000005.1"/>
</dbReference>